<proteinExistence type="predicted"/>
<name>A0A7M2YA21_9FLAO</name>
<dbReference type="RefSeq" id="WP_193810660.1">
    <property type="nucleotide sequence ID" value="NZ_CP040442.1"/>
</dbReference>
<keyword evidence="2" id="KW-0255">Endonuclease</keyword>
<accession>A0A7M2YA21</accession>
<dbReference type="Proteomes" id="UP000594195">
    <property type="component" value="Chromosome"/>
</dbReference>
<dbReference type="SUPFAM" id="SSF56300">
    <property type="entry name" value="Metallo-dependent phosphatases"/>
    <property type="match status" value="1"/>
</dbReference>
<reference evidence="2 3" key="1">
    <citation type="submission" date="2019-05" db="EMBL/GenBank/DDBJ databases">
        <title>Chryseobacterium sp. isolated from King George Island, maritime Antarctica.</title>
        <authorList>
            <person name="Peng X."/>
        </authorList>
    </citation>
    <scope>NUCLEOTIDE SEQUENCE [LARGE SCALE GENOMIC DNA]</scope>
    <source>
        <strain evidence="2 3">7-3A</strain>
    </source>
</reference>
<dbReference type="InterPro" id="IPR029052">
    <property type="entry name" value="Metallo-depent_PP-like"/>
</dbReference>
<keyword evidence="2" id="KW-0540">Nuclease</keyword>
<keyword evidence="2" id="KW-0436">Ligase</keyword>
<protein>
    <submittedName>
        <fullName evidence="2">Ligase-associated DNA damage response endonuclease PdeM</fullName>
        <ecNumber evidence="2">3.1.-.-</ecNumber>
    </submittedName>
</protein>
<dbReference type="GO" id="GO:0016874">
    <property type="term" value="F:ligase activity"/>
    <property type="evidence" value="ECO:0007669"/>
    <property type="project" value="UniProtKB-KW"/>
</dbReference>
<dbReference type="NCBIfam" id="TIGR04123">
    <property type="entry name" value="P_estr_lig_assc"/>
    <property type="match status" value="1"/>
</dbReference>
<keyword evidence="2" id="KW-0378">Hydrolase</keyword>
<feature type="domain" description="Calcineurin-like phosphoesterase" evidence="1">
    <location>
        <begin position="31"/>
        <end position="125"/>
    </location>
</feature>
<dbReference type="PIRSF" id="PIRSF000887">
    <property type="entry name" value="Pesterase_MJ0037"/>
    <property type="match status" value="1"/>
</dbReference>
<sequence length="214" mass="24746">MILQTLEKTIQNQTLVFTNQRALFWAEQKALIISDLHIGKTAYFRKNGIPIPSDILAKDLERLSILIENFSAEQLFIVGDFLHAGKNKDFEIFEEWRLRNKHLEIILIKGNHDIKKSDFLHDLDITIIEDSLCIKPFTFIHEPQDSENQFSISGHLHPGVTVKLEKRKSVRLPCFRVSDNQLILPAFSEFTGLDTKSCEDFDCIAFTEDLIFEL</sequence>
<dbReference type="KEGG" id="kfa:Q73A0000_09005"/>
<dbReference type="InterPro" id="IPR004843">
    <property type="entry name" value="Calcineurin-like_PHP"/>
</dbReference>
<dbReference type="Pfam" id="PF00149">
    <property type="entry name" value="Metallophos"/>
    <property type="match status" value="1"/>
</dbReference>
<dbReference type="Gene3D" id="3.60.21.10">
    <property type="match status" value="1"/>
</dbReference>
<dbReference type="GO" id="GO:0016787">
    <property type="term" value="F:hydrolase activity"/>
    <property type="evidence" value="ECO:0007669"/>
    <property type="project" value="UniProtKB-KW"/>
</dbReference>
<dbReference type="PANTHER" id="PTHR39323:SF1">
    <property type="entry name" value="BLR1149 PROTEIN"/>
    <property type="match status" value="1"/>
</dbReference>
<dbReference type="EMBL" id="CP040442">
    <property type="protein sequence ID" value="QOW10495.1"/>
    <property type="molecule type" value="Genomic_DNA"/>
</dbReference>
<evidence type="ECO:0000313" key="2">
    <source>
        <dbReference type="EMBL" id="QOW10495.1"/>
    </source>
</evidence>
<dbReference type="InterPro" id="IPR026336">
    <property type="entry name" value="PdeM-like"/>
</dbReference>
<dbReference type="GO" id="GO:0004519">
    <property type="term" value="F:endonuclease activity"/>
    <property type="evidence" value="ECO:0007669"/>
    <property type="project" value="UniProtKB-KW"/>
</dbReference>
<dbReference type="EC" id="3.1.-.-" evidence="2"/>
<evidence type="ECO:0000259" key="1">
    <source>
        <dbReference type="Pfam" id="PF00149"/>
    </source>
</evidence>
<gene>
    <name evidence="2" type="primary">pdeM</name>
    <name evidence="2" type="ORF">Q73A0000_09005</name>
</gene>
<dbReference type="PANTHER" id="PTHR39323">
    <property type="entry name" value="BLR1149 PROTEIN"/>
    <property type="match status" value="1"/>
</dbReference>
<evidence type="ECO:0000313" key="3">
    <source>
        <dbReference type="Proteomes" id="UP000594195"/>
    </source>
</evidence>
<dbReference type="AlphaFoldDB" id="A0A7M2YA21"/>
<dbReference type="InterPro" id="IPR024173">
    <property type="entry name" value="Pesterase_MJ0037-like"/>
</dbReference>
<keyword evidence="3" id="KW-1185">Reference proteome</keyword>
<organism evidence="2 3">
    <name type="scientific">Kaistella flava</name>
    <name type="common">ex Peng et al. 2021</name>
    <dbReference type="NCBI Taxonomy" id="2038776"/>
    <lineage>
        <taxon>Bacteria</taxon>
        <taxon>Pseudomonadati</taxon>
        <taxon>Bacteroidota</taxon>
        <taxon>Flavobacteriia</taxon>
        <taxon>Flavobacteriales</taxon>
        <taxon>Weeksellaceae</taxon>
        <taxon>Chryseobacterium group</taxon>
        <taxon>Kaistella</taxon>
    </lineage>
</organism>